<organism evidence="5 6">
    <name type="scientific">Sulfurirhabdus autotrophica</name>
    <dbReference type="NCBI Taxonomy" id="1706046"/>
    <lineage>
        <taxon>Bacteria</taxon>
        <taxon>Pseudomonadati</taxon>
        <taxon>Pseudomonadota</taxon>
        <taxon>Betaproteobacteria</taxon>
        <taxon>Nitrosomonadales</taxon>
        <taxon>Sulfuricellaceae</taxon>
        <taxon>Sulfurirhabdus</taxon>
    </lineage>
</organism>
<name>A0A4R3XSG0_9PROT</name>
<dbReference type="Gene3D" id="3.30.450.90">
    <property type="match status" value="1"/>
</dbReference>
<dbReference type="CDD" id="cd01129">
    <property type="entry name" value="PulE-GspE-like"/>
    <property type="match status" value="1"/>
</dbReference>
<dbReference type="InterPro" id="IPR027417">
    <property type="entry name" value="P-loop_NTPase"/>
</dbReference>
<evidence type="ECO:0000313" key="6">
    <source>
        <dbReference type="Proteomes" id="UP000295367"/>
    </source>
</evidence>
<evidence type="ECO:0000256" key="1">
    <source>
        <dbReference type="ARBA" id="ARBA00006611"/>
    </source>
</evidence>
<evidence type="ECO:0000313" key="5">
    <source>
        <dbReference type="EMBL" id="TCV80227.1"/>
    </source>
</evidence>
<dbReference type="EMBL" id="SMCO01000029">
    <property type="protein sequence ID" value="TCV80227.1"/>
    <property type="molecule type" value="Genomic_DNA"/>
</dbReference>
<dbReference type="Gene3D" id="3.30.300.160">
    <property type="entry name" value="Type II secretion system, protein E, N-terminal domain"/>
    <property type="match status" value="1"/>
</dbReference>
<evidence type="ECO:0000256" key="2">
    <source>
        <dbReference type="ARBA" id="ARBA00022741"/>
    </source>
</evidence>
<keyword evidence="6" id="KW-1185">Reference proteome</keyword>
<dbReference type="PANTHER" id="PTHR30258">
    <property type="entry name" value="TYPE II SECRETION SYSTEM PROTEIN GSPE-RELATED"/>
    <property type="match status" value="1"/>
</dbReference>
<protein>
    <submittedName>
        <fullName evidence="5">Type IV pilus assembly protein PilB</fullName>
    </submittedName>
</protein>
<dbReference type="OrthoDB" id="5289285at2"/>
<sequence length="595" mass="66425">MITEYKSTQQVKRLVSNSAELRKAMEAQTGFNPTQLGRELAREGVITKEQLLKAIDLQKLTPGRKLGSILADMGVASTEQVHLAVALSLGAPSVKLDGFDFERKALANISAELARTYNVIPLIIHNERLVLAMENLLDMEAVSAIGFIAQRMIESVYAPNHDIKQAINKHYELQEQEHELDQLQLSNFYNEDDNSLWKEAERLANEQPIVRLVNSILMDAIYQRASDVHIRPGNKQVELLYRIDGVLINKREIQKGLLPAIVSRIKILSRLNIAEHRLPQDGRSRMLDGANIIDLRVSVIPCQYGESIVIRILNKGEGLRSLDEIGFTPKDEERFAGLINKNYGILLVTGPTGSGKTTTLYAALREVQKRNLNIVTVEDPVEYEFEGMRQIQIQPAIHFGFPQALRHILRHDPDVIMIGEIRDRETCNIAVEGALTGHLVLSTLHTNDAPGAVTRLMEMGVEPYLLKSAIIGVLAQRLVRRNCPHCLAEETVDPKVRSGLGISKTERFYKGTGCEKCNHTGFHGRLAVYELLIVSETLRNHIESGVATGVLRDLAISEGMVPLTAQAIEQARLHNTSLSEVYRIGMETVFSENLV</sequence>
<keyword evidence="3" id="KW-0067">ATP-binding</keyword>
<comment type="similarity">
    <text evidence="1">Belongs to the GSP E family.</text>
</comment>
<accession>A0A4R3XSG0</accession>
<dbReference type="PROSITE" id="PS00662">
    <property type="entry name" value="T2SP_E"/>
    <property type="match status" value="1"/>
</dbReference>
<comment type="caution">
    <text evidence="5">The sequence shown here is derived from an EMBL/GenBank/DDBJ whole genome shotgun (WGS) entry which is preliminary data.</text>
</comment>
<dbReference type="RefSeq" id="WP_124948055.1">
    <property type="nucleotide sequence ID" value="NZ_BHVT01000075.1"/>
</dbReference>
<dbReference type="Gene3D" id="3.40.50.300">
    <property type="entry name" value="P-loop containing nucleotide triphosphate hydrolases"/>
    <property type="match status" value="1"/>
</dbReference>
<dbReference type="InterPro" id="IPR007831">
    <property type="entry name" value="T2SS_GspE_N"/>
</dbReference>
<dbReference type="PANTHER" id="PTHR30258:SF1">
    <property type="entry name" value="PROTEIN TRANSPORT PROTEIN HOFB HOMOLOG"/>
    <property type="match status" value="1"/>
</dbReference>
<gene>
    <name evidence="5" type="ORF">EDC63_12916</name>
</gene>
<reference evidence="5 6" key="1">
    <citation type="submission" date="2019-03" db="EMBL/GenBank/DDBJ databases">
        <title>Genomic Encyclopedia of Type Strains, Phase IV (KMG-IV): sequencing the most valuable type-strain genomes for metagenomic binning, comparative biology and taxonomic classification.</title>
        <authorList>
            <person name="Goeker M."/>
        </authorList>
    </citation>
    <scope>NUCLEOTIDE SEQUENCE [LARGE SCALE GENOMIC DNA]</scope>
    <source>
        <strain evidence="5 6">DSM 100309</strain>
    </source>
</reference>
<dbReference type="GO" id="GO:0005886">
    <property type="term" value="C:plasma membrane"/>
    <property type="evidence" value="ECO:0007669"/>
    <property type="project" value="TreeGrafter"/>
</dbReference>
<dbReference type="Pfam" id="PF00437">
    <property type="entry name" value="T2SSE"/>
    <property type="match status" value="1"/>
</dbReference>
<evidence type="ECO:0000259" key="4">
    <source>
        <dbReference type="PROSITE" id="PS00662"/>
    </source>
</evidence>
<dbReference type="SUPFAM" id="SSF52540">
    <property type="entry name" value="P-loop containing nucleoside triphosphate hydrolases"/>
    <property type="match status" value="1"/>
</dbReference>
<dbReference type="Pfam" id="PF05157">
    <property type="entry name" value="MshEN"/>
    <property type="match status" value="1"/>
</dbReference>
<dbReference type="GO" id="GO:0016887">
    <property type="term" value="F:ATP hydrolysis activity"/>
    <property type="evidence" value="ECO:0007669"/>
    <property type="project" value="TreeGrafter"/>
</dbReference>
<dbReference type="InterPro" id="IPR001482">
    <property type="entry name" value="T2SS/T4SS_dom"/>
</dbReference>
<dbReference type="InterPro" id="IPR037257">
    <property type="entry name" value="T2SS_E_N_sf"/>
</dbReference>
<proteinExistence type="inferred from homology"/>
<feature type="domain" description="Bacterial type II secretion system protein E" evidence="4">
    <location>
        <begin position="409"/>
        <end position="423"/>
    </location>
</feature>
<dbReference type="SUPFAM" id="SSF160246">
    <property type="entry name" value="EspE N-terminal domain-like"/>
    <property type="match status" value="1"/>
</dbReference>
<dbReference type="AlphaFoldDB" id="A0A4R3XSG0"/>
<evidence type="ECO:0000256" key="3">
    <source>
        <dbReference type="ARBA" id="ARBA00022840"/>
    </source>
</evidence>
<keyword evidence="2" id="KW-0547">Nucleotide-binding</keyword>
<dbReference type="Proteomes" id="UP000295367">
    <property type="component" value="Unassembled WGS sequence"/>
</dbReference>
<dbReference type="GO" id="GO:0005524">
    <property type="term" value="F:ATP binding"/>
    <property type="evidence" value="ECO:0007669"/>
    <property type="project" value="UniProtKB-KW"/>
</dbReference>